<dbReference type="STRING" id="28092.WM40_08925"/>
<evidence type="ECO:0008006" key="3">
    <source>
        <dbReference type="Google" id="ProtNLM"/>
    </source>
</evidence>
<protein>
    <recommendedName>
        <fullName evidence="3">DUF2946 domain-containing protein</fullName>
    </recommendedName>
</protein>
<evidence type="ECO:0000313" key="2">
    <source>
        <dbReference type="Proteomes" id="UP000033618"/>
    </source>
</evidence>
<comment type="caution">
    <text evidence="1">The sequence shown here is derived from an EMBL/GenBank/DDBJ whole genome shotgun (WGS) entry which is preliminary data.</text>
</comment>
<proteinExistence type="predicted"/>
<keyword evidence="2" id="KW-1185">Reference proteome</keyword>
<dbReference type="Pfam" id="PF11161">
    <property type="entry name" value="DUF2944"/>
    <property type="match status" value="1"/>
</dbReference>
<dbReference type="RefSeq" id="WP_046152707.1">
    <property type="nucleotide sequence ID" value="NZ_CADFGU010000001.1"/>
</dbReference>
<name>A0A0F5K130_9BURK</name>
<dbReference type="OrthoDB" id="7057642at2"/>
<accession>A0A0F5K130</accession>
<dbReference type="EMBL" id="LAQU01000007">
    <property type="protein sequence ID" value="KKB63808.1"/>
    <property type="molecule type" value="Genomic_DNA"/>
</dbReference>
<dbReference type="Proteomes" id="UP000033618">
    <property type="component" value="Unassembled WGS sequence"/>
</dbReference>
<evidence type="ECO:0000313" key="1">
    <source>
        <dbReference type="EMBL" id="KKB63808.1"/>
    </source>
</evidence>
<dbReference type="InterPro" id="IPR021332">
    <property type="entry name" value="DUF2944"/>
</dbReference>
<reference evidence="1 2" key="1">
    <citation type="submission" date="2015-03" db="EMBL/GenBank/DDBJ databases">
        <title>Draft Genome Sequence of Burkholderia andropogonis type strain ICMP2807, isolated from Sorghum bicolor.</title>
        <authorList>
            <person name="Lopes-Santos L."/>
            <person name="Castro D.B."/>
            <person name="Ottoboni L.M."/>
            <person name="Park D."/>
            <person name="Weirc B.S."/>
            <person name="Destefano S.A."/>
        </authorList>
    </citation>
    <scope>NUCLEOTIDE SEQUENCE [LARGE SCALE GENOMIC DNA]</scope>
    <source>
        <strain evidence="1 2">ICMP2807</strain>
    </source>
</reference>
<gene>
    <name evidence="1" type="ORF">WM40_08925</name>
</gene>
<dbReference type="AlphaFoldDB" id="A0A0F5K130"/>
<organism evidence="1 2">
    <name type="scientific">Robbsia andropogonis</name>
    <dbReference type="NCBI Taxonomy" id="28092"/>
    <lineage>
        <taxon>Bacteria</taxon>
        <taxon>Pseudomonadati</taxon>
        <taxon>Pseudomonadota</taxon>
        <taxon>Betaproteobacteria</taxon>
        <taxon>Burkholderiales</taxon>
        <taxon>Burkholderiaceae</taxon>
        <taxon>Robbsia</taxon>
    </lineage>
</organism>
<sequence length="252" mass="27928">MDRIVKEAMAKWPDVPACTGWLALDRRGRFRMRDEACQAAGEPGEPIRHAALNAFIARNYTSDAEGRWFFQNGPQRVFVDLDYTPLVVRLHHGTNDRCIEHASADGARLPVLIDQCALPFMPHACWCDDQGSILFSGQRGETNATDAASWRDATNATEASRSHIVSDTVALLYDQDLDLFLTLFPETAHQIAALLETMEPTQTPIPAPDDPRFGANEGTSLRWPGIASPLRCHVIATEAVAARFAFCRRPVI</sequence>
<dbReference type="PATRIC" id="fig|28092.6.peg.2105"/>